<comment type="caution">
    <text evidence="4">The sequence shown here is derived from an EMBL/GenBank/DDBJ whole genome shotgun (WGS) entry which is preliminary data.</text>
</comment>
<evidence type="ECO:0000259" key="3">
    <source>
        <dbReference type="Pfam" id="PF03448"/>
    </source>
</evidence>
<protein>
    <recommendedName>
        <fullName evidence="3">Magnesium transporter MgtE intracellular domain-containing protein</fullName>
    </recommendedName>
</protein>
<keyword evidence="1" id="KW-0175">Coiled coil</keyword>
<feature type="coiled-coil region" evidence="1">
    <location>
        <begin position="93"/>
        <end position="120"/>
    </location>
</feature>
<dbReference type="Gene3D" id="1.25.60.10">
    <property type="entry name" value="MgtE N-terminal domain-like"/>
    <property type="match status" value="1"/>
</dbReference>
<gene>
    <name evidence="4" type="ORF">HXX76_013790</name>
</gene>
<dbReference type="InterPro" id="IPR038076">
    <property type="entry name" value="MgtE_N_sf"/>
</dbReference>
<feature type="coiled-coil region" evidence="1">
    <location>
        <begin position="595"/>
        <end position="625"/>
    </location>
</feature>
<feature type="compositionally biased region" description="Polar residues" evidence="2">
    <location>
        <begin position="254"/>
        <end position="268"/>
    </location>
</feature>
<dbReference type="AlphaFoldDB" id="A0A835ST25"/>
<dbReference type="SUPFAM" id="SSF158791">
    <property type="entry name" value="MgtE N-terminal domain-like"/>
    <property type="match status" value="1"/>
</dbReference>
<evidence type="ECO:0000256" key="2">
    <source>
        <dbReference type="SAM" id="MobiDB-lite"/>
    </source>
</evidence>
<name>A0A835ST25_CHLIN</name>
<feature type="compositionally biased region" description="Low complexity" evidence="2">
    <location>
        <begin position="62"/>
        <end position="74"/>
    </location>
</feature>
<dbReference type="PANTHER" id="PTHR14873">
    <property type="entry name" value="OS06G0694100 PROTEIN"/>
    <property type="match status" value="1"/>
</dbReference>
<feature type="compositionally biased region" description="Low complexity" evidence="2">
    <location>
        <begin position="326"/>
        <end position="365"/>
    </location>
</feature>
<feature type="region of interest" description="Disordered" evidence="2">
    <location>
        <begin position="246"/>
        <end position="365"/>
    </location>
</feature>
<proteinExistence type="predicted"/>
<feature type="compositionally biased region" description="Basic residues" evidence="2">
    <location>
        <begin position="75"/>
        <end position="84"/>
    </location>
</feature>
<dbReference type="EMBL" id="JAEHOC010000056">
    <property type="protein sequence ID" value="KAG2425376.1"/>
    <property type="molecule type" value="Genomic_DNA"/>
</dbReference>
<feature type="region of interest" description="Disordered" evidence="2">
    <location>
        <begin position="62"/>
        <end position="86"/>
    </location>
</feature>
<dbReference type="InterPro" id="IPR006668">
    <property type="entry name" value="Mg_transptr_MgtE_intracell_dom"/>
</dbReference>
<dbReference type="Pfam" id="PF03448">
    <property type="entry name" value="MgtE_N"/>
    <property type="match status" value="1"/>
</dbReference>
<organism evidence="4 5">
    <name type="scientific">Chlamydomonas incerta</name>
    <dbReference type="NCBI Taxonomy" id="51695"/>
    <lineage>
        <taxon>Eukaryota</taxon>
        <taxon>Viridiplantae</taxon>
        <taxon>Chlorophyta</taxon>
        <taxon>core chlorophytes</taxon>
        <taxon>Chlorophyceae</taxon>
        <taxon>CS clade</taxon>
        <taxon>Chlamydomonadales</taxon>
        <taxon>Chlamydomonadaceae</taxon>
        <taxon>Chlamydomonas</taxon>
    </lineage>
</organism>
<dbReference type="PANTHER" id="PTHR14873:SF1">
    <property type="entry name" value="OS06G0694100 PROTEIN"/>
    <property type="match status" value="1"/>
</dbReference>
<feature type="compositionally biased region" description="Low complexity" evidence="2">
    <location>
        <begin position="1"/>
        <end position="27"/>
    </location>
</feature>
<reference evidence="4" key="1">
    <citation type="journal article" date="2020" name="bioRxiv">
        <title>Comparative genomics of Chlamydomonas.</title>
        <authorList>
            <person name="Craig R.J."/>
            <person name="Hasan A.R."/>
            <person name="Ness R.W."/>
            <person name="Keightley P.D."/>
        </authorList>
    </citation>
    <scope>NUCLEOTIDE SEQUENCE</scope>
    <source>
        <strain evidence="4">SAG 7.73</strain>
    </source>
</reference>
<keyword evidence="5" id="KW-1185">Reference proteome</keyword>
<dbReference type="OrthoDB" id="541027at2759"/>
<feature type="compositionally biased region" description="Acidic residues" evidence="2">
    <location>
        <begin position="166"/>
        <end position="182"/>
    </location>
</feature>
<sequence>MLWEGVAGADTAHGDAAGAAVAPPATASPRRAHVAANMVMSDAALESEAAQLNGAGEAAAAASAGGDAGLPAQPRSKRGRKRKPRMPELQAHLEALTAQFSRLHQENEFLKNKLKVLERVVPYRDESAAALTQLMAAAAAAAQAAAEQNAAAAAGACEDSSYSESEGSESDYDSEEGDETLDSSENCCGEWRRDVHASVLGDTVDGAPAAGPAGGPAAALAPPQVVAVAAAAWHEVAEHEADMATAMAGASPGPQGSSLPACSGSSDSYRGPPPGANSTVGKSRGRSSGGGDGASQGPSARAPQLPPRPAGSRPSRTAQLKPDPGQNQQHQQQSSASARTARQLQSSQQQTQQQATSSTPQQPRQQVAVLALCPAPDGEPPELTAGDVEELRRVTPEQFRLLWKHICMQLGVLVAGAEVHGPGSAPFGRLERFLERCLAYVDKISLLAPACFVHSMYMNIETGQPERPPDSFWMTCARALQLTPAQLAEVTSLASVYEQNVVPVVQQRLQLAARLSDTLAAATAAPATGGETLTALSEVDALAEQLQRNVLKEHQAHWDIGDFLCSSVLTRFQVAKALTVCFPHIPDGVAMLHAFKILSEQLKQEQQQKEQLQQLEQHRAAAAAAGAVAAPTWAPLHTAAAAAAPRPAAALAGSQQTFPTLAGLLVCHLPQLAAWTVATAPAVAVTAAGAAPVMPPCAITAVPAVATAPVAAAAPAAAAGALPLPLLQPAFLQGFLGMLQPEQLQGLVAMLQPAQLQALLQSLSPAQVQQLFKALQPAQLQAVLTALQPAQLHAVLSVLPAAELPALLGRLPPEQLQTILAVLQEQQRLQQPRQQQ</sequence>
<feature type="region of interest" description="Disordered" evidence="2">
    <location>
        <begin position="1"/>
        <end position="29"/>
    </location>
</feature>
<feature type="domain" description="Magnesium transporter MgtE intracellular" evidence="3">
    <location>
        <begin position="740"/>
        <end position="828"/>
    </location>
</feature>
<evidence type="ECO:0000256" key="1">
    <source>
        <dbReference type="SAM" id="Coils"/>
    </source>
</evidence>
<dbReference type="Proteomes" id="UP000650467">
    <property type="component" value="Unassembled WGS sequence"/>
</dbReference>
<evidence type="ECO:0000313" key="4">
    <source>
        <dbReference type="EMBL" id="KAG2425376.1"/>
    </source>
</evidence>
<feature type="region of interest" description="Disordered" evidence="2">
    <location>
        <begin position="157"/>
        <end position="186"/>
    </location>
</feature>
<accession>A0A835ST25</accession>
<evidence type="ECO:0000313" key="5">
    <source>
        <dbReference type="Proteomes" id="UP000650467"/>
    </source>
</evidence>